<name>A0A0E3BRV4_LEPBO</name>
<evidence type="ECO:0000313" key="3">
    <source>
        <dbReference type="Proteomes" id="UP000058857"/>
    </source>
</evidence>
<organism evidence="2">
    <name type="scientific">Leptospira borgpetersenii serovar Ballum</name>
    <dbReference type="NCBI Taxonomy" id="280505"/>
    <lineage>
        <taxon>Bacteria</taxon>
        <taxon>Pseudomonadati</taxon>
        <taxon>Spirochaetota</taxon>
        <taxon>Spirochaetia</taxon>
        <taxon>Leptospirales</taxon>
        <taxon>Leptospiraceae</taxon>
        <taxon>Leptospira</taxon>
    </lineage>
</organism>
<dbReference type="PANTHER" id="PTHR38011:SF2">
    <property type="entry name" value="BIFUNCTIONAL DEAMINASE-REDUCTASE DOMAIN PROTEIN"/>
    <property type="match status" value="1"/>
</dbReference>
<dbReference type="Pfam" id="PF01872">
    <property type="entry name" value="RibD_C"/>
    <property type="match status" value="1"/>
</dbReference>
<dbReference type="RefSeq" id="WP_002743837.1">
    <property type="nucleotide sequence ID" value="NZ_CP012029.1"/>
</dbReference>
<dbReference type="Gene3D" id="3.40.430.10">
    <property type="entry name" value="Dihydrofolate Reductase, subunit A"/>
    <property type="match status" value="1"/>
</dbReference>
<evidence type="ECO:0000313" key="2">
    <source>
        <dbReference type="EMBL" id="ALO27427.1"/>
    </source>
</evidence>
<dbReference type="EMBL" id="CP012029">
    <property type="protein sequence ID" value="ALO27427.1"/>
    <property type="molecule type" value="Genomic_DNA"/>
</dbReference>
<dbReference type="GO" id="GO:0008703">
    <property type="term" value="F:5-amino-6-(5-phosphoribosylamino)uracil reductase activity"/>
    <property type="evidence" value="ECO:0007669"/>
    <property type="project" value="InterPro"/>
</dbReference>
<dbReference type="AlphaFoldDB" id="A0A0E3BRV4"/>
<dbReference type="InterPro" id="IPR002734">
    <property type="entry name" value="RibDG_C"/>
</dbReference>
<accession>A0A0E3BRV4</accession>
<sequence>MRRIIVLSFITLDGVMQAPGGPEEDTSGGFKYGGWTAPYFDEVSGKVMEKQMKPADYLLGRETFDIWADYWPEHADFWPGINDGTKYVMSKTMKKSDWKNSVFLESLADIEKLKSSEGSDIQVWGSGKLVQLLLKNDLVDELWLKIFPVTLGMGKRLFDDGTIPVAFTLIDSSVTPSGVIIANYKRAGKVKTDTVGV</sequence>
<dbReference type="Proteomes" id="UP000058857">
    <property type="component" value="Chromosome 1"/>
</dbReference>
<reference evidence="2 3" key="1">
    <citation type="journal article" date="2015" name="PLoS Negl. Trop. Dis.">
        <title>Distribution of Plasmids in Distinct Leptospira Pathogenic Species.</title>
        <authorList>
            <person name="Wang Y."/>
            <person name="Zhuang X."/>
            <person name="Zhong Y."/>
            <person name="Zhang C."/>
            <person name="Zhang Y."/>
            <person name="Zeng L."/>
            <person name="Zhu Y."/>
            <person name="He P."/>
            <person name="Dong K."/>
            <person name="Pal U."/>
            <person name="Guo X."/>
            <person name="Qin J."/>
        </authorList>
    </citation>
    <scope>NUCLEOTIDE SEQUENCE [LARGE SCALE GENOMIC DNA]</scope>
    <source>
        <strain evidence="2 3">56604</strain>
    </source>
</reference>
<dbReference type="PATRIC" id="fig|280505.15.peg.3147"/>
<evidence type="ECO:0000259" key="1">
    <source>
        <dbReference type="Pfam" id="PF01872"/>
    </source>
</evidence>
<feature type="domain" description="Bacterial bifunctional deaminase-reductase C-terminal" evidence="1">
    <location>
        <begin position="4"/>
        <end position="180"/>
    </location>
</feature>
<dbReference type="GO" id="GO:0009231">
    <property type="term" value="P:riboflavin biosynthetic process"/>
    <property type="evidence" value="ECO:0007669"/>
    <property type="project" value="InterPro"/>
</dbReference>
<gene>
    <name evidence="2" type="ORF">LBBP_03227</name>
</gene>
<dbReference type="InterPro" id="IPR050765">
    <property type="entry name" value="Riboflavin_Biosynth_HTPR"/>
</dbReference>
<dbReference type="SUPFAM" id="SSF53597">
    <property type="entry name" value="Dihydrofolate reductase-like"/>
    <property type="match status" value="1"/>
</dbReference>
<protein>
    <submittedName>
        <fullName evidence="2">Riboflavin biosynthesis protein RibD C-terminal domain protein</fullName>
    </submittedName>
</protein>
<proteinExistence type="predicted"/>
<dbReference type="InterPro" id="IPR024072">
    <property type="entry name" value="DHFR-like_dom_sf"/>
</dbReference>
<dbReference type="PANTHER" id="PTHR38011">
    <property type="entry name" value="DIHYDROFOLATE REDUCTASE FAMILY PROTEIN (AFU_ORTHOLOGUE AFUA_8G06820)"/>
    <property type="match status" value="1"/>
</dbReference>